<sequence>MVYTPKLHSCGSLYNEDRNLLRIREKERRNQEAHQDKEAFSEKIPLFGEPYKTEKGDELSSRIQNMLGNYEEMKEFLSSKSHPQRLDASENRLGKPRYPLFPEKGSSIPPHSFHTSVHHQPVNTPACGPHPAGNIGHHPKMAQPRMEPMPSLHAKSYGPPDSQHLTQERLGQEGYGSSHHKKGDRRADGDHCALTTDSAPERELSPLFSLPSPVPPLSPVHSNQQTAPRTQGSGKVPSSSSSNKGYCLAKSPKDLAVKVHDKETPQDSTVAVASLGQKPTAYVRPMDGQDQAPSESPELKPLPEEYRQQTFEKSDLKVPAKAKLTKLKMPSQSVEQTYSNEVHCVEEILKEMTHSWPPPLTAIHTPSTAEPSKFPFPTKVIPYKSSSAPPALPAAAASAHSSSAESESTSDSDSSSDSESESSSSDSEENEPREAPAPEPEPPTTNKWQLDNWLTKVSQPAVPTEAPGSTEPPARPPDTKGKGGDSATAGHERPESKEPPPKGSSKAPRVPSEGPHAGKRSCQKSPAQQEPPQRQTVGSKQPKKPIKASAPGHADAPADARACLQVESEPGLPPPASRDQPSKDKPKVKTKGRPRAADSREPKPAVPTPSDRKKHRSGPPKAPPKDAAAEDRSPEHFALVPLTQSQGPVRPGGSGGAGARTSGCRLAVVVQEDRRKDKPPVPSRDTKLLSPLRDAPPPQSLVVKITLDLLSRIPQPPGKGSRPKKPEDKQPPAGKKPDPEKRSSENASKLAKKRKGEAEKDHDSKKVRLEKEVKSQPSSSSSHKESSKSKMSRPSSEPSKKEMLPPSLVSSSSSQKPAKPAQKRPRQEDPGCQDPPKSAGSAKGSHRDPSASKHRKAEGKVSGSSTEHKGSSGDTANRFPVPSLPNGNSKPGKPHVKFDKQQADFHLKEAKRLKDKAELVTDKVGKAFKYLEAALSFIECGVALESESPASKSAYSIYSETVDLIKFILSLKSFSDATTPTQEKIFAVLCMRCQSILNMAMFRCKKDMAIKYSRTLNEHFFKTSSKVAQAPSPCIARSTGTPSPLSPIPSPASSIGSQSSAGSVGSGALPATISTPVTIQNMTSSYVSITSHVLTAFDLWEQAEVLTRKNKEFFAQLSTSVCALALNSSLMDLVHYTRQGFQRLKQVTKTP</sequence>
<dbReference type="GeneTree" id="ENSGT00950000182974"/>
<feature type="compositionally biased region" description="Basic and acidic residues" evidence="5">
    <location>
        <begin position="623"/>
        <end position="635"/>
    </location>
</feature>
<dbReference type="AlphaFoldDB" id="A0A8B9XTY4"/>
<evidence type="ECO:0000313" key="8">
    <source>
        <dbReference type="Proteomes" id="UP000694520"/>
    </source>
</evidence>
<dbReference type="Pfam" id="PF18875">
    <property type="entry name" value="AF4_int"/>
    <property type="match status" value="1"/>
</dbReference>
<dbReference type="InterPro" id="IPR043640">
    <property type="entry name" value="AF4/FMR2_CHD"/>
</dbReference>
<feature type="compositionally biased region" description="Basic and acidic residues" evidence="5">
    <location>
        <begin position="490"/>
        <end position="500"/>
    </location>
</feature>
<feature type="compositionally biased region" description="Polar residues" evidence="5">
    <location>
        <begin position="523"/>
        <end position="539"/>
    </location>
</feature>
<evidence type="ECO:0000256" key="2">
    <source>
        <dbReference type="ARBA" id="ARBA00007354"/>
    </source>
</evidence>
<evidence type="ECO:0000256" key="5">
    <source>
        <dbReference type="SAM" id="MobiDB-lite"/>
    </source>
</evidence>
<dbReference type="Ensembl" id="ENSBGRT00000029851.1">
    <property type="protein sequence ID" value="ENSBGRP00000025862.1"/>
    <property type="gene ID" value="ENSBGRG00000015861.1"/>
</dbReference>
<feature type="compositionally biased region" description="Low complexity" evidence="5">
    <location>
        <begin position="804"/>
        <end position="820"/>
    </location>
</feature>
<reference evidence="7" key="3">
    <citation type="submission" date="2025-09" db="UniProtKB">
        <authorList>
            <consortium name="Ensembl"/>
        </authorList>
    </citation>
    <scope>IDENTIFICATION</scope>
</reference>
<dbReference type="InterPro" id="IPR043639">
    <property type="entry name" value="AF4_int"/>
</dbReference>
<keyword evidence="4" id="KW-0539">Nucleus</keyword>
<evidence type="ECO:0000256" key="1">
    <source>
        <dbReference type="ARBA" id="ARBA00004123"/>
    </source>
</evidence>
<dbReference type="GO" id="GO:0010468">
    <property type="term" value="P:regulation of gene expression"/>
    <property type="evidence" value="ECO:0007669"/>
    <property type="project" value="InterPro"/>
</dbReference>
<reference evidence="7" key="1">
    <citation type="submission" date="2019-05" db="EMBL/GenBank/DDBJ databases">
        <authorList>
            <person name="Zhang S."/>
            <person name="Liu J."/>
        </authorList>
    </citation>
    <scope>NUCLEOTIDE SEQUENCE [LARGE SCALE GENOMIC DNA]</scope>
</reference>
<keyword evidence="3" id="KW-0597">Phosphoprotein</keyword>
<protein>
    <submittedName>
        <fullName evidence="7">ALF transcription elongation factor 1</fullName>
    </submittedName>
</protein>
<feature type="region of interest" description="Disordered" evidence="5">
    <location>
        <begin position="355"/>
        <end position="896"/>
    </location>
</feature>
<proteinExistence type="inferred from homology"/>
<feature type="compositionally biased region" description="Basic and acidic residues" evidence="5">
    <location>
        <begin position="671"/>
        <end position="687"/>
    </location>
</feature>
<dbReference type="GO" id="GO:0032783">
    <property type="term" value="C:super elongation complex"/>
    <property type="evidence" value="ECO:0007669"/>
    <property type="project" value="TreeGrafter"/>
</dbReference>
<evidence type="ECO:0000256" key="4">
    <source>
        <dbReference type="ARBA" id="ARBA00023242"/>
    </source>
</evidence>
<feature type="region of interest" description="Disordered" evidence="5">
    <location>
        <begin position="26"/>
        <end position="58"/>
    </location>
</feature>
<dbReference type="InterPro" id="IPR007797">
    <property type="entry name" value="AF4/FMR2"/>
</dbReference>
<name>A0A8B9XTY4_BOSMU</name>
<feature type="domain" description="AF4/FMR2 C-terminal homology" evidence="6">
    <location>
        <begin position="888"/>
        <end position="1150"/>
    </location>
</feature>
<keyword evidence="8" id="KW-1185">Reference proteome</keyword>
<reference evidence="7" key="2">
    <citation type="submission" date="2025-08" db="UniProtKB">
        <authorList>
            <consortium name="Ensembl"/>
        </authorList>
    </citation>
    <scope>IDENTIFICATION</scope>
</reference>
<dbReference type="PANTHER" id="PTHR10528">
    <property type="entry name" value="AF4/FMR2 FAMILY MEMBER"/>
    <property type="match status" value="1"/>
</dbReference>
<feature type="compositionally biased region" description="Polar residues" evidence="5">
    <location>
        <begin position="221"/>
        <end position="237"/>
    </location>
</feature>
<dbReference type="Pfam" id="PF18876">
    <property type="entry name" value="AFF4_CHD"/>
    <property type="match status" value="1"/>
</dbReference>
<feature type="region of interest" description="Disordered" evidence="5">
    <location>
        <begin position="285"/>
        <end position="305"/>
    </location>
</feature>
<evidence type="ECO:0000259" key="6">
    <source>
        <dbReference type="Pfam" id="PF18876"/>
    </source>
</evidence>
<comment type="similarity">
    <text evidence="2">Belongs to the AF4 family.</text>
</comment>
<evidence type="ECO:0000313" key="7">
    <source>
        <dbReference type="Ensembl" id="ENSBGRP00000025862.1"/>
    </source>
</evidence>
<dbReference type="Pfam" id="PF05110">
    <property type="entry name" value="AF-4"/>
    <property type="match status" value="2"/>
</dbReference>
<feature type="compositionally biased region" description="Acidic residues" evidence="5">
    <location>
        <begin position="408"/>
        <end position="429"/>
    </location>
</feature>
<feature type="compositionally biased region" description="Basic and acidic residues" evidence="5">
    <location>
        <begin position="26"/>
        <end position="41"/>
    </location>
</feature>
<organism evidence="7 8">
    <name type="scientific">Bos mutus grunniens</name>
    <name type="common">Wild yak</name>
    <name type="synonym">Bos grunniens</name>
    <dbReference type="NCBI Taxonomy" id="30521"/>
    <lineage>
        <taxon>Eukaryota</taxon>
        <taxon>Metazoa</taxon>
        <taxon>Chordata</taxon>
        <taxon>Craniata</taxon>
        <taxon>Vertebrata</taxon>
        <taxon>Euteleostomi</taxon>
        <taxon>Mammalia</taxon>
        <taxon>Eutheria</taxon>
        <taxon>Laurasiatheria</taxon>
        <taxon>Artiodactyla</taxon>
        <taxon>Ruminantia</taxon>
        <taxon>Pecora</taxon>
        <taxon>Bovidae</taxon>
        <taxon>Bovinae</taxon>
        <taxon>Bos</taxon>
    </lineage>
</organism>
<evidence type="ECO:0000256" key="3">
    <source>
        <dbReference type="ARBA" id="ARBA00022553"/>
    </source>
</evidence>
<feature type="compositionally biased region" description="Basic and acidic residues" evidence="5">
    <location>
        <begin position="756"/>
        <end position="774"/>
    </location>
</feature>
<feature type="compositionally biased region" description="Low complexity" evidence="5">
    <location>
        <begin position="385"/>
        <end position="407"/>
    </location>
</feature>
<dbReference type="PANTHER" id="PTHR10528:SF6">
    <property type="entry name" value="AF4_FMR2 FAMILY MEMBER 1"/>
    <property type="match status" value="1"/>
</dbReference>
<accession>A0A8B9XTY4</accession>
<feature type="region of interest" description="Disordered" evidence="5">
    <location>
        <begin position="112"/>
        <end position="247"/>
    </location>
</feature>
<feature type="compositionally biased region" description="Basic and acidic residues" evidence="5">
    <location>
        <begin position="724"/>
        <end position="744"/>
    </location>
</feature>
<feature type="region of interest" description="Disordered" evidence="5">
    <location>
        <begin position="1032"/>
        <end position="1061"/>
    </location>
</feature>
<feature type="compositionally biased region" description="Low complexity" evidence="5">
    <location>
        <begin position="1051"/>
        <end position="1061"/>
    </location>
</feature>
<comment type="subcellular location">
    <subcellularLocation>
        <location evidence="1">Nucleus</location>
    </subcellularLocation>
</comment>
<gene>
    <name evidence="7" type="primary">AFF1</name>
</gene>
<dbReference type="Gene3D" id="6.10.250.2670">
    <property type="match status" value="1"/>
</dbReference>
<dbReference type="Proteomes" id="UP000694520">
    <property type="component" value="Chromosome 6"/>
</dbReference>